<gene>
    <name evidence="3" type="ORF">BO71DRAFT_453740</name>
</gene>
<keyword evidence="3" id="KW-0223">Dioxygenase</keyword>
<dbReference type="InterPro" id="IPR015889">
    <property type="entry name" value="Intradiol_dOase_core"/>
</dbReference>
<dbReference type="InterPro" id="IPR000627">
    <property type="entry name" value="Intradiol_dOase_C"/>
</dbReference>
<keyword evidence="1" id="KW-0732">Signal</keyword>
<feature type="chain" id="PRO_5016381422" evidence="1">
    <location>
        <begin position="19"/>
        <end position="296"/>
    </location>
</feature>
<dbReference type="CDD" id="cd03457">
    <property type="entry name" value="intradiol_dioxygenase_like"/>
    <property type="match status" value="1"/>
</dbReference>
<proteinExistence type="predicted"/>
<dbReference type="PANTHER" id="PTHR34315">
    <property type="match status" value="1"/>
</dbReference>
<feature type="signal peptide" evidence="1">
    <location>
        <begin position="1"/>
        <end position="18"/>
    </location>
</feature>
<dbReference type="Pfam" id="PF00775">
    <property type="entry name" value="Dioxygenase_C"/>
    <property type="match status" value="1"/>
</dbReference>
<dbReference type="AlphaFoldDB" id="A0A319CVV6"/>
<evidence type="ECO:0000313" key="3">
    <source>
        <dbReference type="EMBL" id="PYH88970.1"/>
    </source>
</evidence>
<name>A0A319CVV6_9EURO</name>
<accession>A0A319CVV6</accession>
<dbReference type="GO" id="GO:0008199">
    <property type="term" value="F:ferric iron binding"/>
    <property type="evidence" value="ECO:0007669"/>
    <property type="project" value="InterPro"/>
</dbReference>
<dbReference type="STRING" id="1448320.A0A319CVV6"/>
<dbReference type="PANTHER" id="PTHR34315:SF4">
    <property type="entry name" value="INTRADIOL RING-CLEAVAGE DIOXYGENASES DOMAIN-CONTAINING PROTEIN"/>
    <property type="match status" value="1"/>
</dbReference>
<feature type="domain" description="Intradiol ring-cleavage dioxygenases" evidence="2">
    <location>
        <begin position="74"/>
        <end position="131"/>
    </location>
</feature>
<evidence type="ECO:0000313" key="4">
    <source>
        <dbReference type="Proteomes" id="UP000247810"/>
    </source>
</evidence>
<dbReference type="OrthoDB" id="121380at2759"/>
<dbReference type="SUPFAM" id="SSF49482">
    <property type="entry name" value="Aromatic compound dioxygenase"/>
    <property type="match status" value="1"/>
</dbReference>
<protein>
    <submittedName>
        <fullName evidence="3">Aromatic compound dioxygenase</fullName>
    </submittedName>
</protein>
<dbReference type="EMBL" id="KZ826055">
    <property type="protein sequence ID" value="PYH88970.1"/>
    <property type="molecule type" value="Genomic_DNA"/>
</dbReference>
<dbReference type="VEuPathDB" id="FungiDB:BO71DRAFT_453740"/>
<dbReference type="GO" id="GO:0016702">
    <property type="term" value="F:oxidoreductase activity, acting on single donors with incorporation of molecular oxygen, incorporation of two atoms of oxygen"/>
    <property type="evidence" value="ECO:0007669"/>
    <property type="project" value="InterPro"/>
</dbReference>
<dbReference type="Proteomes" id="UP000247810">
    <property type="component" value="Unassembled WGS sequence"/>
</dbReference>
<keyword evidence="3" id="KW-0560">Oxidoreductase</keyword>
<organism evidence="3 4">
    <name type="scientific">Aspergillus ellipticus CBS 707.79</name>
    <dbReference type="NCBI Taxonomy" id="1448320"/>
    <lineage>
        <taxon>Eukaryota</taxon>
        <taxon>Fungi</taxon>
        <taxon>Dikarya</taxon>
        <taxon>Ascomycota</taxon>
        <taxon>Pezizomycotina</taxon>
        <taxon>Eurotiomycetes</taxon>
        <taxon>Eurotiomycetidae</taxon>
        <taxon>Eurotiales</taxon>
        <taxon>Aspergillaceae</taxon>
        <taxon>Aspergillus</taxon>
        <taxon>Aspergillus subgen. Circumdati</taxon>
    </lineage>
</organism>
<dbReference type="Gene3D" id="2.60.130.10">
    <property type="entry name" value="Aromatic compound dioxygenase"/>
    <property type="match status" value="1"/>
</dbReference>
<sequence>MHLFSTLPTLALVATVMAHPGGHDIISRSEISRRSSMGLKCRDNAPYFDTIQNDTCVLTPEVTQGPYVYPPSQALRQDMTEDQVGVPLWLDIGVLDMATCDPLEDVLVDMWHCNATGSYSSFTELSPNTPFLELLAQQGINESDYQIGITDLHTDHTTFLRGTTDKNGMMEMKTIFPGFYIQRAIHIHVQVHTDWTLRENGTITTGNTVSTGQLYFDEALEQKIMALQPYASHTQINRTTNAEDSVFPYDKAGGFSPVVDVVPVDGNDVTKGMIGYITLGVDTTAIEHGDNYVGDS</sequence>
<keyword evidence="4" id="KW-1185">Reference proteome</keyword>
<evidence type="ECO:0000256" key="1">
    <source>
        <dbReference type="SAM" id="SignalP"/>
    </source>
</evidence>
<reference evidence="3 4" key="1">
    <citation type="submission" date="2018-02" db="EMBL/GenBank/DDBJ databases">
        <title>The genomes of Aspergillus section Nigri reveals drivers in fungal speciation.</title>
        <authorList>
            <consortium name="DOE Joint Genome Institute"/>
            <person name="Vesth T.C."/>
            <person name="Nybo J."/>
            <person name="Theobald S."/>
            <person name="Brandl J."/>
            <person name="Frisvad J.C."/>
            <person name="Nielsen K.F."/>
            <person name="Lyhne E.K."/>
            <person name="Kogle M.E."/>
            <person name="Kuo A."/>
            <person name="Riley R."/>
            <person name="Clum A."/>
            <person name="Nolan M."/>
            <person name="Lipzen A."/>
            <person name="Salamov A."/>
            <person name="Henrissat B."/>
            <person name="Wiebenga A."/>
            <person name="De vries R.P."/>
            <person name="Grigoriev I.V."/>
            <person name="Mortensen U.H."/>
            <person name="Andersen M.R."/>
            <person name="Baker S.E."/>
        </authorList>
    </citation>
    <scope>NUCLEOTIDE SEQUENCE [LARGE SCALE GENOMIC DNA]</scope>
    <source>
        <strain evidence="3 4">CBS 707.79</strain>
    </source>
</reference>
<evidence type="ECO:0000259" key="2">
    <source>
        <dbReference type="Pfam" id="PF00775"/>
    </source>
</evidence>